<evidence type="ECO:0000313" key="3">
    <source>
        <dbReference type="Proteomes" id="UP000317093"/>
    </source>
</evidence>
<sequence length="92" mass="10528">MPEALVPKPPTETVADPEAQVRTRVLDQLGTPRDLHRVDVRRLWDDHYRVNVYRALEAGPLFDKLAITDSFHVVVTGSDIHSEPLIQRRYGN</sequence>
<proteinExistence type="predicted"/>
<organism evidence="2 3">
    <name type="scientific">Kolteria novifilia</name>
    <dbReference type="NCBI Taxonomy" id="2527975"/>
    <lineage>
        <taxon>Bacteria</taxon>
        <taxon>Pseudomonadati</taxon>
        <taxon>Planctomycetota</taxon>
        <taxon>Planctomycetia</taxon>
        <taxon>Kolteriales</taxon>
        <taxon>Kolteriaceae</taxon>
        <taxon>Kolteria</taxon>
    </lineage>
</organism>
<dbReference type="EMBL" id="CP036279">
    <property type="protein sequence ID" value="QDU63005.1"/>
    <property type="molecule type" value="Genomic_DNA"/>
</dbReference>
<dbReference type="RefSeq" id="WP_145260138.1">
    <property type="nucleotide sequence ID" value="NZ_CP036279.1"/>
</dbReference>
<dbReference type="OrthoDB" id="290312at2"/>
<feature type="region of interest" description="Disordered" evidence="1">
    <location>
        <begin position="1"/>
        <end position="20"/>
    </location>
</feature>
<dbReference type="KEGG" id="knv:Pan216_38790"/>
<gene>
    <name evidence="2" type="ORF">Pan216_38790</name>
</gene>
<accession>A0A518B7Q9</accession>
<dbReference type="AlphaFoldDB" id="A0A518B7Q9"/>
<protein>
    <submittedName>
        <fullName evidence="2">Uncharacterized protein</fullName>
    </submittedName>
</protein>
<evidence type="ECO:0000313" key="2">
    <source>
        <dbReference type="EMBL" id="QDU63005.1"/>
    </source>
</evidence>
<evidence type="ECO:0000256" key="1">
    <source>
        <dbReference type="SAM" id="MobiDB-lite"/>
    </source>
</evidence>
<name>A0A518B7Q9_9BACT</name>
<reference evidence="2 3" key="1">
    <citation type="submission" date="2019-02" db="EMBL/GenBank/DDBJ databases">
        <title>Deep-cultivation of Planctomycetes and their phenomic and genomic characterization uncovers novel biology.</title>
        <authorList>
            <person name="Wiegand S."/>
            <person name="Jogler M."/>
            <person name="Boedeker C."/>
            <person name="Pinto D."/>
            <person name="Vollmers J."/>
            <person name="Rivas-Marin E."/>
            <person name="Kohn T."/>
            <person name="Peeters S.H."/>
            <person name="Heuer A."/>
            <person name="Rast P."/>
            <person name="Oberbeckmann S."/>
            <person name="Bunk B."/>
            <person name="Jeske O."/>
            <person name="Meyerdierks A."/>
            <person name="Storesund J.E."/>
            <person name="Kallscheuer N."/>
            <person name="Luecker S."/>
            <person name="Lage O.M."/>
            <person name="Pohl T."/>
            <person name="Merkel B.J."/>
            <person name="Hornburger P."/>
            <person name="Mueller R.-W."/>
            <person name="Bruemmer F."/>
            <person name="Labrenz M."/>
            <person name="Spormann A.M."/>
            <person name="Op den Camp H."/>
            <person name="Overmann J."/>
            <person name="Amann R."/>
            <person name="Jetten M.S.M."/>
            <person name="Mascher T."/>
            <person name="Medema M.H."/>
            <person name="Devos D.P."/>
            <person name="Kaster A.-K."/>
            <person name="Ovreas L."/>
            <person name="Rohde M."/>
            <person name="Galperin M.Y."/>
            <person name="Jogler C."/>
        </authorList>
    </citation>
    <scope>NUCLEOTIDE SEQUENCE [LARGE SCALE GENOMIC DNA]</scope>
    <source>
        <strain evidence="2 3">Pan216</strain>
    </source>
</reference>
<keyword evidence="3" id="KW-1185">Reference proteome</keyword>
<dbReference type="Proteomes" id="UP000317093">
    <property type="component" value="Chromosome"/>
</dbReference>